<dbReference type="EMBL" id="LLZS01000003">
    <property type="protein sequence ID" value="KUR72885.1"/>
    <property type="molecule type" value="Genomic_DNA"/>
</dbReference>
<evidence type="ECO:0000313" key="2">
    <source>
        <dbReference type="Proteomes" id="UP000058012"/>
    </source>
</evidence>
<accession>A0A117UXY0</accession>
<dbReference type="AlphaFoldDB" id="A0A117UXY0"/>
<protein>
    <submittedName>
        <fullName evidence="1">Uncharacterized protein</fullName>
    </submittedName>
</protein>
<gene>
    <name evidence="1" type="ORF">AQZ52_06670</name>
</gene>
<evidence type="ECO:0000313" key="1">
    <source>
        <dbReference type="EMBL" id="KUR72885.1"/>
    </source>
</evidence>
<sequence>MLVALEDAFNKYEAGRISINGYFETLCAIDEAVRRGRPFWLRLCDSSGALRGFNRTERRAFIGAIDALDWCRNWALRQRGVDMSTCDLLAQPAGRAPAR</sequence>
<name>A0A117UXY0_9SPHN</name>
<organism evidence="1 2">
    <name type="scientific">Novosphingobium fuchskuhlense</name>
    <dbReference type="NCBI Taxonomy" id="1117702"/>
    <lineage>
        <taxon>Bacteria</taxon>
        <taxon>Pseudomonadati</taxon>
        <taxon>Pseudomonadota</taxon>
        <taxon>Alphaproteobacteria</taxon>
        <taxon>Sphingomonadales</taxon>
        <taxon>Sphingomonadaceae</taxon>
        <taxon>Novosphingobium</taxon>
    </lineage>
</organism>
<reference evidence="1 2" key="1">
    <citation type="submission" date="2015-10" db="EMBL/GenBank/DDBJ databases">
        <title>Draft genome sequence of Novosphingobium fuchskuhlense DSM 25065 isolated from a surface water sample of the southwest basin of Lake Grosse Fuchskuhle.</title>
        <authorList>
            <person name="Ruckert C."/>
            <person name="Winkler A."/>
            <person name="Glaeser J."/>
            <person name="Grossart H.-P."/>
            <person name="Kalinowski J."/>
            <person name="Glaeser S."/>
        </authorList>
    </citation>
    <scope>NUCLEOTIDE SEQUENCE [LARGE SCALE GENOMIC DNA]</scope>
    <source>
        <strain evidence="1 2">FNE08-7</strain>
    </source>
</reference>
<dbReference type="Proteomes" id="UP000058012">
    <property type="component" value="Unassembled WGS sequence"/>
</dbReference>
<proteinExistence type="predicted"/>
<keyword evidence="2" id="KW-1185">Reference proteome</keyword>
<dbReference type="STRING" id="1117702.AQZ52_06670"/>
<comment type="caution">
    <text evidence="1">The sequence shown here is derived from an EMBL/GenBank/DDBJ whole genome shotgun (WGS) entry which is preliminary data.</text>
</comment>